<dbReference type="Proteomes" id="UP001301769">
    <property type="component" value="Unassembled WGS sequence"/>
</dbReference>
<evidence type="ECO:0000313" key="10">
    <source>
        <dbReference type="Proteomes" id="UP001301769"/>
    </source>
</evidence>
<feature type="transmembrane region" description="Helical" evidence="7">
    <location>
        <begin position="96"/>
        <end position="116"/>
    </location>
</feature>
<keyword evidence="4 7" id="KW-0472">Membrane</keyword>
<feature type="transmembrane region" description="Helical" evidence="7">
    <location>
        <begin position="218"/>
        <end position="236"/>
    </location>
</feature>
<dbReference type="PANTHER" id="PTHR33048">
    <property type="entry name" value="PTH11-LIKE INTEGRAL MEMBRANE PROTEIN (AFU_ORTHOLOGUE AFUA_5G11245)"/>
    <property type="match status" value="1"/>
</dbReference>
<keyword evidence="2 7" id="KW-0812">Transmembrane</keyword>
<reference evidence="9" key="2">
    <citation type="submission" date="2023-05" db="EMBL/GenBank/DDBJ databases">
        <authorList>
            <consortium name="Lawrence Berkeley National Laboratory"/>
            <person name="Steindorff A."/>
            <person name="Hensen N."/>
            <person name="Bonometti L."/>
            <person name="Westerberg I."/>
            <person name="Brannstrom I.O."/>
            <person name="Guillou S."/>
            <person name="Cros-Aarteil S."/>
            <person name="Calhoun S."/>
            <person name="Haridas S."/>
            <person name="Kuo A."/>
            <person name="Mondo S."/>
            <person name="Pangilinan J."/>
            <person name="Riley R."/>
            <person name="Labutti K."/>
            <person name="Andreopoulos B."/>
            <person name="Lipzen A."/>
            <person name="Chen C."/>
            <person name="Yanf M."/>
            <person name="Daum C."/>
            <person name="Ng V."/>
            <person name="Clum A."/>
            <person name="Ohm R."/>
            <person name="Martin F."/>
            <person name="Silar P."/>
            <person name="Natvig D."/>
            <person name="Lalanne C."/>
            <person name="Gautier V."/>
            <person name="Ament-Velasquez S.L."/>
            <person name="Kruys A."/>
            <person name="Hutchinson M.I."/>
            <person name="Powell A.J."/>
            <person name="Barry K."/>
            <person name="Miller A.N."/>
            <person name="Grigoriev I.V."/>
            <person name="Debuchy R."/>
            <person name="Gladieux P."/>
            <person name="Thoren M.H."/>
            <person name="Johannesson H."/>
        </authorList>
    </citation>
    <scope>NUCLEOTIDE SEQUENCE</scope>
    <source>
        <strain evidence="9">PSN293</strain>
    </source>
</reference>
<feature type="transmembrane region" description="Helical" evidence="7">
    <location>
        <begin position="56"/>
        <end position="76"/>
    </location>
</feature>
<reference evidence="9" key="1">
    <citation type="journal article" date="2023" name="Mol. Phylogenet. Evol.">
        <title>Genome-scale phylogeny and comparative genomics of the fungal order Sordariales.</title>
        <authorList>
            <person name="Hensen N."/>
            <person name="Bonometti L."/>
            <person name="Westerberg I."/>
            <person name="Brannstrom I.O."/>
            <person name="Guillou S."/>
            <person name="Cros-Aarteil S."/>
            <person name="Calhoun S."/>
            <person name="Haridas S."/>
            <person name="Kuo A."/>
            <person name="Mondo S."/>
            <person name="Pangilinan J."/>
            <person name="Riley R."/>
            <person name="LaButti K."/>
            <person name="Andreopoulos B."/>
            <person name="Lipzen A."/>
            <person name="Chen C."/>
            <person name="Yan M."/>
            <person name="Daum C."/>
            <person name="Ng V."/>
            <person name="Clum A."/>
            <person name="Steindorff A."/>
            <person name="Ohm R.A."/>
            <person name="Martin F."/>
            <person name="Silar P."/>
            <person name="Natvig D.O."/>
            <person name="Lalanne C."/>
            <person name="Gautier V."/>
            <person name="Ament-Velasquez S.L."/>
            <person name="Kruys A."/>
            <person name="Hutchinson M.I."/>
            <person name="Powell A.J."/>
            <person name="Barry K."/>
            <person name="Miller A.N."/>
            <person name="Grigoriev I.V."/>
            <person name="Debuchy R."/>
            <person name="Gladieux P."/>
            <person name="Hiltunen Thoren M."/>
            <person name="Johannesson H."/>
        </authorList>
    </citation>
    <scope>NUCLEOTIDE SEQUENCE</scope>
    <source>
        <strain evidence="9">PSN293</strain>
    </source>
</reference>
<dbReference type="AlphaFoldDB" id="A0AAN6Y672"/>
<comment type="similarity">
    <text evidence="5">Belongs to the SAT4 family.</text>
</comment>
<evidence type="ECO:0000313" key="9">
    <source>
        <dbReference type="EMBL" id="KAK4213408.1"/>
    </source>
</evidence>
<proteinExistence type="inferred from homology"/>
<comment type="caution">
    <text evidence="9">The sequence shown here is derived from an EMBL/GenBank/DDBJ whole genome shotgun (WGS) entry which is preliminary data.</text>
</comment>
<evidence type="ECO:0000256" key="4">
    <source>
        <dbReference type="ARBA" id="ARBA00023136"/>
    </source>
</evidence>
<dbReference type="PANTHER" id="PTHR33048:SF42">
    <property type="entry name" value="INTEGRAL MEMBRANE PROTEIN"/>
    <property type="match status" value="1"/>
</dbReference>
<evidence type="ECO:0000259" key="8">
    <source>
        <dbReference type="Pfam" id="PF20684"/>
    </source>
</evidence>
<organism evidence="9 10">
    <name type="scientific">Rhypophila decipiens</name>
    <dbReference type="NCBI Taxonomy" id="261697"/>
    <lineage>
        <taxon>Eukaryota</taxon>
        <taxon>Fungi</taxon>
        <taxon>Dikarya</taxon>
        <taxon>Ascomycota</taxon>
        <taxon>Pezizomycotina</taxon>
        <taxon>Sordariomycetes</taxon>
        <taxon>Sordariomycetidae</taxon>
        <taxon>Sordariales</taxon>
        <taxon>Naviculisporaceae</taxon>
        <taxon>Rhypophila</taxon>
    </lineage>
</organism>
<sequence>MSGTALSAEDIAKLPHDDRGPAILVSHWILTAAATLFLGLRVYCKRSTSRQLWWDDWILIASWLTIIATDILTTILVFEFKLGKHSWDLEVSPVNFAKFIILLSARASFTLTALGWTKTAFAITLLRLTEGITRTFVWFIIISLNVTTIISGLVPWIQCSPLEKTWDPMTREGQCWAPKVGTKIWIGMGAYSALMDFTLAILPWTFLYHLSLRKKEKLGILVAMSMGVIAGGVAIAKCAKLPQLGSGDSYNEVELYIWDITESSVTMMAACIPTLRVLLQAKTKSDLRGSGSGTTSGDTSQTYSLSPVSRPRFPPSAHIRSETDYDQRAAGFMLTSTYESSSSKATPVFNTMARTRKFSRHGNGNDEEQQEHMDNYFDLHPSPQRTGSSEPVLAGMRTRYEYPSN</sequence>
<keyword evidence="10" id="KW-1185">Reference proteome</keyword>
<gene>
    <name evidence="9" type="ORF">QBC37DRAFT_423055</name>
</gene>
<accession>A0AAN6Y672</accession>
<dbReference type="InterPro" id="IPR049326">
    <property type="entry name" value="Rhodopsin_dom_fungi"/>
</dbReference>
<evidence type="ECO:0000256" key="3">
    <source>
        <dbReference type="ARBA" id="ARBA00022989"/>
    </source>
</evidence>
<evidence type="ECO:0000256" key="5">
    <source>
        <dbReference type="ARBA" id="ARBA00038359"/>
    </source>
</evidence>
<feature type="transmembrane region" description="Helical" evidence="7">
    <location>
        <begin position="22"/>
        <end position="44"/>
    </location>
</feature>
<protein>
    <recommendedName>
        <fullName evidence="8">Rhodopsin domain-containing protein</fullName>
    </recommendedName>
</protein>
<keyword evidence="3 7" id="KW-1133">Transmembrane helix</keyword>
<evidence type="ECO:0000256" key="2">
    <source>
        <dbReference type="ARBA" id="ARBA00022692"/>
    </source>
</evidence>
<feature type="compositionally biased region" description="Low complexity" evidence="6">
    <location>
        <begin position="293"/>
        <end position="302"/>
    </location>
</feature>
<dbReference type="EMBL" id="MU858109">
    <property type="protein sequence ID" value="KAK4213408.1"/>
    <property type="molecule type" value="Genomic_DNA"/>
</dbReference>
<evidence type="ECO:0000256" key="6">
    <source>
        <dbReference type="SAM" id="MobiDB-lite"/>
    </source>
</evidence>
<feature type="domain" description="Rhodopsin" evidence="8">
    <location>
        <begin position="40"/>
        <end position="280"/>
    </location>
</feature>
<evidence type="ECO:0000256" key="7">
    <source>
        <dbReference type="SAM" id="Phobius"/>
    </source>
</evidence>
<evidence type="ECO:0000256" key="1">
    <source>
        <dbReference type="ARBA" id="ARBA00004141"/>
    </source>
</evidence>
<feature type="transmembrane region" description="Helical" evidence="7">
    <location>
        <begin position="184"/>
        <end position="206"/>
    </location>
</feature>
<dbReference type="GO" id="GO:0016020">
    <property type="term" value="C:membrane"/>
    <property type="evidence" value="ECO:0007669"/>
    <property type="project" value="UniProtKB-SubCell"/>
</dbReference>
<name>A0AAN6Y672_9PEZI</name>
<dbReference type="Pfam" id="PF20684">
    <property type="entry name" value="Fung_rhodopsin"/>
    <property type="match status" value="1"/>
</dbReference>
<feature type="region of interest" description="Disordered" evidence="6">
    <location>
        <begin position="286"/>
        <end position="322"/>
    </location>
</feature>
<feature type="transmembrane region" description="Helical" evidence="7">
    <location>
        <begin position="136"/>
        <end position="157"/>
    </location>
</feature>
<dbReference type="InterPro" id="IPR052337">
    <property type="entry name" value="SAT4-like"/>
</dbReference>
<comment type="subcellular location">
    <subcellularLocation>
        <location evidence="1">Membrane</location>
        <topology evidence="1">Multi-pass membrane protein</topology>
    </subcellularLocation>
</comment>